<name>A0A9Q0M3Z6_BLOTA</name>
<gene>
    <name evidence="1" type="ORF">RDWZM_008152</name>
</gene>
<keyword evidence="2" id="KW-1185">Reference proteome</keyword>
<dbReference type="AlphaFoldDB" id="A0A9Q0M3Z6"/>
<proteinExistence type="predicted"/>
<comment type="caution">
    <text evidence="1">The sequence shown here is derived from an EMBL/GenBank/DDBJ whole genome shotgun (WGS) entry which is preliminary data.</text>
</comment>
<feature type="non-terminal residue" evidence="1">
    <location>
        <position position="1"/>
    </location>
</feature>
<accession>A0A9Q0M3Z6</accession>
<dbReference type="Proteomes" id="UP001142055">
    <property type="component" value="Chromosome 3"/>
</dbReference>
<sequence>IGRFDCIGSSTFDVIQMSISNSTFYYRTRLNRSLSQAIFGSIRIDACIEPLLHSGKK</sequence>
<organism evidence="1 2">
    <name type="scientific">Blomia tropicalis</name>
    <name type="common">Mite</name>
    <dbReference type="NCBI Taxonomy" id="40697"/>
    <lineage>
        <taxon>Eukaryota</taxon>
        <taxon>Metazoa</taxon>
        <taxon>Ecdysozoa</taxon>
        <taxon>Arthropoda</taxon>
        <taxon>Chelicerata</taxon>
        <taxon>Arachnida</taxon>
        <taxon>Acari</taxon>
        <taxon>Acariformes</taxon>
        <taxon>Sarcoptiformes</taxon>
        <taxon>Astigmata</taxon>
        <taxon>Glycyphagoidea</taxon>
        <taxon>Echimyopodidae</taxon>
        <taxon>Blomia</taxon>
    </lineage>
</organism>
<protein>
    <submittedName>
        <fullName evidence="1">Uncharacterized protein</fullName>
    </submittedName>
</protein>
<dbReference type="EMBL" id="JAPWDV010000003">
    <property type="protein sequence ID" value="KAJ6216995.1"/>
    <property type="molecule type" value="Genomic_DNA"/>
</dbReference>
<evidence type="ECO:0000313" key="1">
    <source>
        <dbReference type="EMBL" id="KAJ6216995.1"/>
    </source>
</evidence>
<evidence type="ECO:0000313" key="2">
    <source>
        <dbReference type="Proteomes" id="UP001142055"/>
    </source>
</evidence>
<reference evidence="1" key="1">
    <citation type="submission" date="2022-12" db="EMBL/GenBank/DDBJ databases">
        <title>Genome assemblies of Blomia tropicalis.</title>
        <authorList>
            <person name="Cui Y."/>
        </authorList>
    </citation>
    <scope>NUCLEOTIDE SEQUENCE</scope>
    <source>
        <tissue evidence="1">Adult mites</tissue>
    </source>
</reference>